<evidence type="ECO:0000313" key="3">
    <source>
        <dbReference type="Proteomes" id="UP000092461"/>
    </source>
</evidence>
<evidence type="ECO:0000256" key="1">
    <source>
        <dbReference type="SAM" id="MobiDB-lite"/>
    </source>
</evidence>
<sequence>MPAAAPVPVATVVPDVQGSRGHSEEPKVLVVGIESSKLPSPNLVLKPQQTTRVQHNFPENFATHSDSHRSSTSMERMNPVRNITGCGSNSMTIRTI</sequence>
<feature type="region of interest" description="Disordered" evidence="1">
    <location>
        <begin position="60"/>
        <end position="96"/>
    </location>
</feature>
<reference evidence="2" key="1">
    <citation type="submission" date="2020-05" db="UniProtKB">
        <authorList>
            <consortium name="EnsemblMetazoa"/>
        </authorList>
    </citation>
    <scope>IDENTIFICATION</scope>
    <source>
        <strain evidence="2">Jacobina</strain>
    </source>
</reference>
<dbReference type="EMBL" id="AJWK01008454">
    <property type="status" value="NOT_ANNOTATED_CDS"/>
    <property type="molecule type" value="Genomic_DNA"/>
</dbReference>
<keyword evidence="3" id="KW-1185">Reference proteome</keyword>
<organism evidence="2 3">
    <name type="scientific">Lutzomyia longipalpis</name>
    <name type="common">Sand fly</name>
    <dbReference type="NCBI Taxonomy" id="7200"/>
    <lineage>
        <taxon>Eukaryota</taxon>
        <taxon>Metazoa</taxon>
        <taxon>Ecdysozoa</taxon>
        <taxon>Arthropoda</taxon>
        <taxon>Hexapoda</taxon>
        <taxon>Insecta</taxon>
        <taxon>Pterygota</taxon>
        <taxon>Neoptera</taxon>
        <taxon>Endopterygota</taxon>
        <taxon>Diptera</taxon>
        <taxon>Nematocera</taxon>
        <taxon>Psychodoidea</taxon>
        <taxon>Psychodidae</taxon>
        <taxon>Lutzomyia</taxon>
        <taxon>Lutzomyia</taxon>
    </lineage>
</organism>
<proteinExistence type="predicted"/>
<dbReference type="AlphaFoldDB" id="A0A1B0CE00"/>
<feature type="compositionally biased region" description="Polar residues" evidence="1">
    <location>
        <begin position="85"/>
        <end position="96"/>
    </location>
</feature>
<accession>A0A1B0CE00</accession>
<dbReference type="Proteomes" id="UP000092461">
    <property type="component" value="Unassembled WGS sequence"/>
</dbReference>
<protein>
    <submittedName>
        <fullName evidence="2">Uncharacterized protein</fullName>
    </submittedName>
</protein>
<evidence type="ECO:0000313" key="2">
    <source>
        <dbReference type="EnsemblMetazoa" id="LLOJ002570-PA"/>
    </source>
</evidence>
<dbReference type="EnsemblMetazoa" id="LLOJ002570-RA">
    <property type="protein sequence ID" value="LLOJ002570-PA"/>
    <property type="gene ID" value="LLOJ002570"/>
</dbReference>
<dbReference type="VEuPathDB" id="VectorBase:LLOJ002570"/>
<name>A0A1B0CE00_LUTLO</name>